<evidence type="ECO:0000256" key="9">
    <source>
        <dbReference type="ARBA" id="ARBA00023136"/>
    </source>
</evidence>
<evidence type="ECO:0000256" key="3">
    <source>
        <dbReference type="ARBA" id="ARBA00022448"/>
    </source>
</evidence>
<feature type="transmembrane region" description="Helical" evidence="15">
    <location>
        <begin position="370"/>
        <end position="388"/>
    </location>
</feature>
<dbReference type="Proteomes" id="UP000531559">
    <property type="component" value="Unassembled WGS sequence"/>
</dbReference>
<keyword evidence="3 15" id="KW-0813">Transport</keyword>
<feature type="transmembrane region" description="Helical" evidence="15">
    <location>
        <begin position="565"/>
        <end position="592"/>
    </location>
</feature>
<evidence type="ECO:0000256" key="13">
    <source>
        <dbReference type="ARBA" id="ARBA00051340"/>
    </source>
</evidence>
<dbReference type="GO" id="GO:0043252">
    <property type="term" value="P:sodium-independent organic anion transport"/>
    <property type="evidence" value="ECO:0007669"/>
    <property type="project" value="TreeGrafter"/>
</dbReference>
<dbReference type="NCBIfam" id="TIGR00805">
    <property type="entry name" value="oat"/>
    <property type="match status" value="1"/>
</dbReference>
<feature type="domain" description="Kazal-like" evidence="17">
    <location>
        <begin position="485"/>
        <end position="540"/>
    </location>
</feature>
<feature type="transmembrane region" description="Helical" evidence="15">
    <location>
        <begin position="40"/>
        <end position="59"/>
    </location>
</feature>
<keyword evidence="11" id="KW-0325">Glycoprotein</keyword>
<accession>A0A7K7WCG0</accession>
<reference evidence="18 19" key="1">
    <citation type="submission" date="2019-09" db="EMBL/GenBank/DDBJ databases">
        <title>Bird 10,000 Genomes (B10K) Project - Family phase.</title>
        <authorList>
            <person name="Zhang G."/>
        </authorList>
    </citation>
    <scope>NUCLEOTIDE SEQUENCE [LARGE SCALE GENOMIC DNA]</scope>
    <source>
        <strain evidence="18">B10K-MSB-01</strain>
    </source>
</reference>
<keyword evidence="10" id="KW-1015">Disulfide bond</keyword>
<dbReference type="SUPFAM" id="SSF100895">
    <property type="entry name" value="Kazal-type serine protease inhibitors"/>
    <property type="match status" value="1"/>
</dbReference>
<dbReference type="PANTHER" id="PTHR11388:SF99">
    <property type="entry name" value="SOLUTE CARRIER ORGANIC ANION TRANSPORTER FAMILY MEMBER 1C1"/>
    <property type="match status" value="1"/>
</dbReference>
<evidence type="ECO:0000256" key="8">
    <source>
        <dbReference type="ARBA" id="ARBA00023065"/>
    </source>
</evidence>
<comment type="catalytic activity">
    <reaction evidence="13">
        <text>L-thyroxine(out) = L-thyroxine(in)</text>
        <dbReference type="Rhea" id="RHEA:71819"/>
        <dbReference type="ChEBI" id="CHEBI:58448"/>
    </reaction>
</comment>
<evidence type="ECO:0000256" key="4">
    <source>
        <dbReference type="ARBA" id="ARBA00022475"/>
    </source>
</evidence>
<evidence type="ECO:0000256" key="10">
    <source>
        <dbReference type="ARBA" id="ARBA00023157"/>
    </source>
</evidence>
<keyword evidence="4" id="KW-1003">Cell membrane</keyword>
<evidence type="ECO:0000256" key="7">
    <source>
        <dbReference type="ARBA" id="ARBA00023055"/>
    </source>
</evidence>
<dbReference type="PANTHER" id="PTHR11388">
    <property type="entry name" value="ORGANIC ANION TRANSPORTER"/>
    <property type="match status" value="1"/>
</dbReference>
<feature type="non-terminal residue" evidence="18">
    <location>
        <position position="726"/>
    </location>
</feature>
<comment type="similarity">
    <text evidence="2 15">Belongs to the organo anion transporter (TC 2.A.60) family.</text>
</comment>
<feature type="transmembrane region" description="Helical" evidence="15">
    <location>
        <begin position="656"/>
        <end position="679"/>
    </location>
</feature>
<organism evidence="18 19">
    <name type="scientific">Nothocercus julius</name>
    <dbReference type="NCBI Taxonomy" id="2585813"/>
    <lineage>
        <taxon>Eukaryota</taxon>
        <taxon>Metazoa</taxon>
        <taxon>Chordata</taxon>
        <taxon>Craniata</taxon>
        <taxon>Vertebrata</taxon>
        <taxon>Euteleostomi</taxon>
        <taxon>Archelosauria</taxon>
        <taxon>Archosauria</taxon>
        <taxon>Dinosauria</taxon>
        <taxon>Saurischia</taxon>
        <taxon>Theropoda</taxon>
        <taxon>Coelurosauria</taxon>
        <taxon>Aves</taxon>
        <taxon>Palaeognathae</taxon>
        <taxon>Tinamiformes</taxon>
        <taxon>Tinamidae</taxon>
        <taxon>Nothocercus</taxon>
    </lineage>
</organism>
<dbReference type="GO" id="GO:0016323">
    <property type="term" value="C:basolateral plasma membrane"/>
    <property type="evidence" value="ECO:0007669"/>
    <property type="project" value="TreeGrafter"/>
</dbReference>
<keyword evidence="6 15" id="KW-1133">Transmembrane helix</keyword>
<proteinExistence type="inferred from homology"/>
<dbReference type="GO" id="GO:0006811">
    <property type="term" value="P:monoatomic ion transport"/>
    <property type="evidence" value="ECO:0007669"/>
    <property type="project" value="UniProtKB-KW"/>
</dbReference>
<feature type="transmembrane region" description="Helical" evidence="15">
    <location>
        <begin position="408"/>
        <end position="428"/>
    </location>
</feature>
<feature type="transmembrane region" description="Helical" evidence="15">
    <location>
        <begin position="604"/>
        <end position="627"/>
    </location>
</feature>
<evidence type="ECO:0000256" key="6">
    <source>
        <dbReference type="ARBA" id="ARBA00022989"/>
    </source>
</evidence>
<dbReference type="Gene3D" id="1.20.1250.20">
    <property type="entry name" value="MFS general substrate transporter like domains"/>
    <property type="match status" value="2"/>
</dbReference>
<dbReference type="InterPro" id="IPR002350">
    <property type="entry name" value="Kazal_dom"/>
</dbReference>
<protein>
    <recommendedName>
        <fullName evidence="15">Solute carrier organic anion transporter family member</fullName>
    </recommendedName>
</protein>
<keyword evidence="7" id="KW-0445">Lipid transport</keyword>
<comment type="subcellular location">
    <subcellularLocation>
        <location evidence="1 15">Cell membrane</location>
        <topology evidence="1 15">Multi-pass membrane protein</topology>
    </subcellularLocation>
</comment>
<evidence type="ECO:0000313" key="18">
    <source>
        <dbReference type="EMBL" id="NXA51333.1"/>
    </source>
</evidence>
<dbReference type="InterPro" id="IPR036259">
    <property type="entry name" value="MFS_trans_sf"/>
</dbReference>
<dbReference type="GO" id="GO:0015347">
    <property type="term" value="F:sodium-independent organic anion transmembrane transporter activity"/>
    <property type="evidence" value="ECO:0007669"/>
    <property type="project" value="TreeGrafter"/>
</dbReference>
<dbReference type="GO" id="GO:0015125">
    <property type="term" value="F:bile acid transmembrane transporter activity"/>
    <property type="evidence" value="ECO:0007669"/>
    <property type="project" value="TreeGrafter"/>
</dbReference>
<sequence>MEISSKENAQFFSNDIILPVDRSSFKSESSASKEKQSCCGGVKIFLGALSFVYFAKALSGSYLKSTITQIERRFDIPSSLVGVIDGSFEIGNLLIIILVSYFGAKLHRPRIIGAGCLIMSAGTFLIAMPQFFMGRYRYERFASIINSTGSLSPCLQEKSQIPHLALEKSQTKINAVLWKETKTCFFFYFLFFQILKIEFQETLKTFPLNSCRIVTNSAEKHNSPLFSITGCVQTLAIIGPIFGFLLGSLCAKLYVDIGFVDLDSVTITHKDVQWVGAWWLGYLIAGVISVLAGIPFWFLPKHLPKPEGRKDSSSSSEQSKFITEDNKERQKPYQQHLKIAELAKGKSLEFVSSLLNFLPSLKNLFGNPVYFLYLCASIIQFNSLIGMVTYKPKYIEQQYGQTSSKTNFVIGLINIPAVAFGIFSGGLIMKKFRINVLGAAKLSLGSSFFGYLLLLSLFAMGCENSDVAGLTVSYQGTKQITHYEQALFSECNSGCLCSKNDWDPICGENGITYISACLAGCQASNGSGKSTVFYNCSCVGILDSSSRSSSAVVGPCQKGNECPKMFLYFMVISVITSYTLSVGGTPGYILLLRCIKPHLKSFALGIYTLAVRVLAGIPAPVYFGVAIDTTCLKWGSKRCGGRGACRLYDSRALRYIYLGLTLLLGTVSIFFSIAVLWILRKRSTPQDETISASRRGTGLTKKRKDNFVNSDHLIQTTYWPEKETRL</sequence>
<dbReference type="SUPFAM" id="SSF103473">
    <property type="entry name" value="MFS general substrate transporter"/>
    <property type="match status" value="2"/>
</dbReference>
<keyword evidence="8 15" id="KW-0406">Ion transport</keyword>
<keyword evidence="19" id="KW-1185">Reference proteome</keyword>
<feature type="non-terminal residue" evidence="18">
    <location>
        <position position="1"/>
    </location>
</feature>
<dbReference type="AlphaFoldDB" id="A0A7K7WCG0"/>
<dbReference type="FunFam" id="3.30.60.30:FF:000048">
    <property type="entry name" value="Solute carrier organic anion transporter family member"/>
    <property type="match status" value="1"/>
</dbReference>
<feature type="transmembrane region" description="Helical" evidence="15">
    <location>
        <begin position="440"/>
        <end position="460"/>
    </location>
</feature>
<dbReference type="Gene3D" id="3.30.60.30">
    <property type="match status" value="1"/>
</dbReference>
<evidence type="ECO:0000259" key="17">
    <source>
        <dbReference type="PROSITE" id="PS51465"/>
    </source>
</evidence>
<keyword evidence="5 15" id="KW-0812">Transmembrane</keyword>
<evidence type="ECO:0000313" key="19">
    <source>
        <dbReference type="Proteomes" id="UP000531559"/>
    </source>
</evidence>
<comment type="catalytic activity">
    <reaction evidence="12">
        <text>3,3',5'-triiodo-L-thyronine(out) = 3,3',5'-triiodo-L-thyronine(in)</text>
        <dbReference type="Rhea" id="RHEA:71815"/>
        <dbReference type="ChEBI" id="CHEBI:57261"/>
    </reaction>
</comment>
<comment type="caution">
    <text evidence="15">Lacks conserved residue(s) required for the propagation of feature annotation.</text>
</comment>
<dbReference type="Pfam" id="PF07648">
    <property type="entry name" value="Kazal_2"/>
    <property type="match status" value="1"/>
</dbReference>
<feature type="region of interest" description="Disordered" evidence="16">
    <location>
        <begin position="306"/>
        <end position="329"/>
    </location>
</feature>
<feature type="transmembrane region" description="Helical" evidence="15">
    <location>
        <begin position="275"/>
        <end position="299"/>
    </location>
</feature>
<evidence type="ECO:0000256" key="16">
    <source>
        <dbReference type="SAM" id="MobiDB-lite"/>
    </source>
</evidence>
<evidence type="ECO:0000256" key="1">
    <source>
        <dbReference type="ARBA" id="ARBA00004651"/>
    </source>
</evidence>
<gene>
    <name evidence="18" type="primary">Slco1c1_0</name>
    <name evidence="18" type="ORF">NOTJUL_R01082</name>
</gene>
<evidence type="ECO:0000256" key="14">
    <source>
        <dbReference type="ARBA" id="ARBA00052624"/>
    </source>
</evidence>
<evidence type="ECO:0000256" key="15">
    <source>
        <dbReference type="RuleBase" id="RU362056"/>
    </source>
</evidence>
<evidence type="ECO:0000256" key="2">
    <source>
        <dbReference type="ARBA" id="ARBA00009657"/>
    </source>
</evidence>
<comment type="caution">
    <text evidence="18">The sequence shown here is derived from an EMBL/GenBank/DDBJ whole genome shotgun (WGS) entry which is preliminary data.</text>
</comment>
<feature type="transmembrane region" description="Helical" evidence="15">
    <location>
        <begin position="110"/>
        <end position="132"/>
    </location>
</feature>
<dbReference type="PROSITE" id="PS51465">
    <property type="entry name" value="KAZAL_2"/>
    <property type="match status" value="1"/>
</dbReference>
<dbReference type="OrthoDB" id="5062115at2759"/>
<dbReference type="EMBL" id="VZSV01000100">
    <property type="protein sequence ID" value="NXA51333.1"/>
    <property type="molecule type" value="Genomic_DNA"/>
</dbReference>
<evidence type="ECO:0000256" key="12">
    <source>
        <dbReference type="ARBA" id="ARBA00050960"/>
    </source>
</evidence>
<name>A0A7K7WCG0_9AVES</name>
<evidence type="ECO:0000256" key="11">
    <source>
        <dbReference type="ARBA" id="ARBA00023180"/>
    </source>
</evidence>
<dbReference type="Pfam" id="PF03137">
    <property type="entry name" value="OATP"/>
    <property type="match status" value="1"/>
</dbReference>
<dbReference type="InterPro" id="IPR004156">
    <property type="entry name" value="OATP"/>
</dbReference>
<feature type="transmembrane region" description="Helical" evidence="15">
    <location>
        <begin position="235"/>
        <end position="255"/>
    </location>
</feature>
<keyword evidence="9 15" id="KW-0472">Membrane</keyword>
<comment type="catalytic activity">
    <reaction evidence="14">
        <text>L-thyroxine sulfate(out) = L-thyroxine sulfate(in)</text>
        <dbReference type="Rhea" id="RHEA:73311"/>
        <dbReference type="ChEBI" id="CHEBI:176512"/>
    </reaction>
</comment>
<feature type="transmembrane region" description="Helical" evidence="15">
    <location>
        <begin position="80"/>
        <end position="104"/>
    </location>
</feature>
<evidence type="ECO:0000256" key="5">
    <source>
        <dbReference type="ARBA" id="ARBA00022692"/>
    </source>
</evidence>
<dbReference type="InterPro" id="IPR036058">
    <property type="entry name" value="Kazal_dom_sf"/>
</dbReference>